<gene>
    <name evidence="6" type="ORF">FPE01S_05_01810</name>
</gene>
<dbReference type="Gene3D" id="2.170.130.10">
    <property type="entry name" value="TonB-dependent receptor, plug domain"/>
    <property type="match status" value="1"/>
</dbReference>
<keyword evidence="7" id="KW-1185">Reference proteome</keyword>
<dbReference type="SUPFAM" id="SSF49464">
    <property type="entry name" value="Carboxypeptidase regulatory domain-like"/>
    <property type="match status" value="1"/>
</dbReference>
<dbReference type="Pfam" id="PF00593">
    <property type="entry name" value="TonB_dep_Rec_b-barrel"/>
    <property type="match status" value="1"/>
</dbReference>
<proteinExistence type="inferred from homology"/>
<dbReference type="PANTHER" id="PTHR30069:SF29">
    <property type="entry name" value="HEMOGLOBIN AND HEMOGLOBIN-HAPTOGLOBIN-BINDING PROTEIN 1-RELATED"/>
    <property type="match status" value="1"/>
</dbReference>
<dbReference type="InterPro" id="IPR008969">
    <property type="entry name" value="CarboxyPept-like_regulatory"/>
</dbReference>
<dbReference type="EMBL" id="BBWV01000005">
    <property type="protein sequence ID" value="GAO45486.1"/>
    <property type="molecule type" value="Genomic_DNA"/>
</dbReference>
<dbReference type="Proteomes" id="UP000033121">
    <property type="component" value="Unassembled WGS sequence"/>
</dbReference>
<dbReference type="SUPFAM" id="SSF56935">
    <property type="entry name" value="Porins"/>
    <property type="match status" value="1"/>
</dbReference>
<dbReference type="GO" id="GO:0009279">
    <property type="term" value="C:cell outer membrane"/>
    <property type="evidence" value="ECO:0007669"/>
    <property type="project" value="UniProtKB-SubCell"/>
</dbReference>
<evidence type="ECO:0000256" key="2">
    <source>
        <dbReference type="RuleBase" id="RU003357"/>
    </source>
</evidence>
<reference evidence="6 7" key="1">
    <citation type="submission" date="2015-04" db="EMBL/GenBank/DDBJ databases">
        <title>Whole genome shotgun sequence of Flavihumibacter petaseus NBRC 106054.</title>
        <authorList>
            <person name="Miyazawa S."/>
            <person name="Hosoyama A."/>
            <person name="Hashimoto M."/>
            <person name="Noguchi M."/>
            <person name="Tsuchikane K."/>
            <person name="Ohji S."/>
            <person name="Yamazoe A."/>
            <person name="Ichikawa N."/>
            <person name="Kimura A."/>
            <person name="Fujita N."/>
        </authorList>
    </citation>
    <scope>NUCLEOTIDE SEQUENCE [LARGE SCALE GENOMIC DNA]</scope>
    <source>
        <strain evidence="6 7">NBRC 106054</strain>
    </source>
</reference>
<feature type="chain" id="PRO_5002430336" evidence="3">
    <location>
        <begin position="24"/>
        <end position="918"/>
    </location>
</feature>
<dbReference type="GO" id="GO:0044718">
    <property type="term" value="P:siderophore transmembrane transport"/>
    <property type="evidence" value="ECO:0007669"/>
    <property type="project" value="TreeGrafter"/>
</dbReference>
<organism evidence="6 7">
    <name type="scientific">Flavihumibacter petaseus NBRC 106054</name>
    <dbReference type="NCBI Taxonomy" id="1220578"/>
    <lineage>
        <taxon>Bacteria</taxon>
        <taxon>Pseudomonadati</taxon>
        <taxon>Bacteroidota</taxon>
        <taxon>Chitinophagia</taxon>
        <taxon>Chitinophagales</taxon>
        <taxon>Chitinophagaceae</taxon>
        <taxon>Flavihumibacter</taxon>
    </lineage>
</organism>
<dbReference type="AlphaFoldDB" id="A0A0E9N713"/>
<evidence type="ECO:0000313" key="7">
    <source>
        <dbReference type="Proteomes" id="UP000033121"/>
    </source>
</evidence>
<comment type="similarity">
    <text evidence="2">Belongs to the TonB-dependent receptor family.</text>
</comment>
<dbReference type="Pfam" id="PF13715">
    <property type="entry name" value="CarbopepD_reg_2"/>
    <property type="match status" value="1"/>
</dbReference>
<dbReference type="OrthoDB" id="1109208at2"/>
<dbReference type="InterPro" id="IPR000531">
    <property type="entry name" value="Beta-barrel_TonB"/>
</dbReference>
<evidence type="ECO:0000313" key="6">
    <source>
        <dbReference type="EMBL" id="GAO45486.1"/>
    </source>
</evidence>
<dbReference type="Pfam" id="PF07715">
    <property type="entry name" value="Plug"/>
    <property type="match status" value="1"/>
</dbReference>
<sequence length="918" mass="101116">MKVIQSMLTVVLVFTSALLFAQAGIKGTVKNKATGESAPAVSVSIKNSSEGTYTDDRGRFTLNTRKPFPVILVISSIGFETKEVEVHDNNARIDIAIAPASSLGDEVVVSASRTTQRKLSSPVTIEQISSKDVATSPQLNYMDMVQGLKGVDVTVSSIGFTTITTRGFNTSGNTNFTQIVDGMDNQAPGLNFPLGGAISLTQLDVDNIEILSGASSALYGSRGLNGTMVMTGKDPFKYQGLSMLITQGVNHVKSNSSNDPVGASPYYDWAVRWGKKINDKFAFKINLQYTGAKDWVATDTTNKNGPGTKYTDPNYNSPNYYGGATSVNINPFLEYALAMDESLAPIIEPMLGQPNYVARTGYGEYGYLDNNARLFKSNVELRYNINSRIQAIASGTFGTGNVVYTNDTRYQIKDFKVGQYRLELRSNRWFVRSYLTAENSGKTLVAGPTAQYINEGWKPSFDESTGDGWYPQYTMALIGGLATGASAADAHWAARGFADQGRPMPGDPQFEQLKSAISTTPIPEGGTLFQDRSKLVNTEAQYNFSDLIKFANVIAGINWRLYSLNSKNTLFPDENKPINVNEYSAYVQLSKKVINNKLNIGASFRLDKNSLFTSPKVTSRASLVYEAAKENYIRFSYQNAYSFPSNIQALQSTLNGYNSYSSGGSNLLLIDHYHFDQYAPYTLQSVEDYQKSDDPAALKKFLYSDIKPQSVNAFELGYSTLIAKRVLIDVLGYYSTWQNFIGYADVANTPGTTDPEAFKDHSTYIQYNIAFNGAQTVNTYGYAASVSVDLSHNFLAKVNYYSDFMKNRNNSQVNNFNTPNYHLNMEFGNNGFGKKQLWSFNTTFRYKPGYFYVVSGGLAQGRVPSSAVLDAQVSYKLVKAHSGIRVGGTNVTNKYYSTGIANPNIGAVYYVTYAYNIF</sequence>
<evidence type="ECO:0000256" key="1">
    <source>
        <dbReference type="ARBA" id="ARBA00022729"/>
    </source>
</evidence>
<dbReference type="PANTHER" id="PTHR30069">
    <property type="entry name" value="TONB-DEPENDENT OUTER MEMBRANE RECEPTOR"/>
    <property type="match status" value="1"/>
</dbReference>
<feature type="signal peptide" evidence="3">
    <location>
        <begin position="1"/>
        <end position="23"/>
    </location>
</feature>
<evidence type="ECO:0000259" key="4">
    <source>
        <dbReference type="Pfam" id="PF00593"/>
    </source>
</evidence>
<dbReference type="InterPro" id="IPR037066">
    <property type="entry name" value="Plug_dom_sf"/>
</dbReference>
<feature type="domain" description="TonB-dependent receptor plug" evidence="5">
    <location>
        <begin position="118"/>
        <end position="227"/>
    </location>
</feature>
<comment type="caution">
    <text evidence="6">The sequence shown here is derived from an EMBL/GenBank/DDBJ whole genome shotgun (WGS) entry which is preliminary data.</text>
</comment>
<protein>
    <submittedName>
        <fullName evidence="6">Putative TonB-dependent receptor</fullName>
    </submittedName>
</protein>
<dbReference type="Gene3D" id="2.60.40.1120">
    <property type="entry name" value="Carboxypeptidase-like, regulatory domain"/>
    <property type="match status" value="1"/>
</dbReference>
<dbReference type="InterPro" id="IPR012910">
    <property type="entry name" value="Plug_dom"/>
</dbReference>
<keyword evidence="1 3" id="KW-0732">Signal</keyword>
<accession>A0A0E9N713</accession>
<dbReference type="InterPro" id="IPR039426">
    <property type="entry name" value="TonB-dep_rcpt-like"/>
</dbReference>
<keyword evidence="2" id="KW-0798">TonB box</keyword>
<dbReference type="STRING" id="1220578.FPE01S_05_01810"/>
<keyword evidence="2" id="KW-0472">Membrane</keyword>
<name>A0A0E9N713_9BACT</name>
<comment type="subcellular location">
    <subcellularLocation>
        <location evidence="2">Cell outer membrane</location>
    </subcellularLocation>
</comment>
<dbReference type="RefSeq" id="WP_046371486.1">
    <property type="nucleotide sequence ID" value="NZ_BBWV01000005.1"/>
</dbReference>
<feature type="domain" description="TonB-dependent receptor-like beta-barrel" evidence="4">
    <location>
        <begin position="362"/>
        <end position="891"/>
    </location>
</feature>
<dbReference type="GO" id="GO:0015344">
    <property type="term" value="F:siderophore uptake transmembrane transporter activity"/>
    <property type="evidence" value="ECO:0007669"/>
    <property type="project" value="TreeGrafter"/>
</dbReference>
<evidence type="ECO:0000256" key="3">
    <source>
        <dbReference type="SAM" id="SignalP"/>
    </source>
</evidence>
<keyword evidence="6" id="KW-0675">Receptor</keyword>
<evidence type="ECO:0000259" key="5">
    <source>
        <dbReference type="Pfam" id="PF07715"/>
    </source>
</evidence>